<feature type="transmembrane region" description="Helical" evidence="6">
    <location>
        <begin position="721"/>
        <end position="740"/>
    </location>
</feature>
<feature type="transmembrane region" description="Helical" evidence="6">
    <location>
        <begin position="21"/>
        <end position="42"/>
    </location>
</feature>
<dbReference type="InterPro" id="IPR025857">
    <property type="entry name" value="MacB_PCD"/>
</dbReference>
<feature type="domain" description="ABC3 transporter permease C-terminal" evidence="7">
    <location>
        <begin position="672"/>
        <end position="785"/>
    </location>
</feature>
<feature type="domain" description="MacB-like periplasmic core" evidence="8">
    <location>
        <begin position="428"/>
        <end position="634"/>
    </location>
</feature>
<feature type="transmembrane region" description="Helical" evidence="6">
    <location>
        <begin position="373"/>
        <end position="396"/>
    </location>
</feature>
<evidence type="ECO:0000256" key="3">
    <source>
        <dbReference type="ARBA" id="ARBA00022692"/>
    </source>
</evidence>
<feature type="transmembrane region" description="Helical" evidence="6">
    <location>
        <begin position="334"/>
        <end position="353"/>
    </location>
</feature>
<keyword evidence="2" id="KW-1003">Cell membrane</keyword>
<protein>
    <submittedName>
        <fullName evidence="9">Duplicated orphan permease</fullName>
    </submittedName>
</protein>
<evidence type="ECO:0000259" key="7">
    <source>
        <dbReference type="Pfam" id="PF02687"/>
    </source>
</evidence>
<dbReference type="InterPro" id="IPR003838">
    <property type="entry name" value="ABC3_permease_C"/>
</dbReference>
<dbReference type="Pfam" id="PF02687">
    <property type="entry name" value="FtsX"/>
    <property type="match status" value="2"/>
</dbReference>
<feature type="transmembrane region" description="Helical" evidence="6">
    <location>
        <begin position="282"/>
        <end position="302"/>
    </location>
</feature>
<dbReference type="PANTHER" id="PTHR30572">
    <property type="entry name" value="MEMBRANE COMPONENT OF TRANSPORTER-RELATED"/>
    <property type="match status" value="1"/>
</dbReference>
<keyword evidence="4 6" id="KW-1133">Transmembrane helix</keyword>
<dbReference type="PANTHER" id="PTHR30572:SF18">
    <property type="entry name" value="ABC-TYPE MACROLIDE FAMILY EXPORT SYSTEM PERMEASE COMPONENT 2"/>
    <property type="match status" value="1"/>
</dbReference>
<evidence type="ECO:0000313" key="9">
    <source>
        <dbReference type="EMBL" id="SKC94822.1"/>
    </source>
</evidence>
<accession>A0A1T5N2Y3</accession>
<dbReference type="GO" id="GO:0005886">
    <property type="term" value="C:plasma membrane"/>
    <property type="evidence" value="ECO:0007669"/>
    <property type="project" value="UniProtKB-SubCell"/>
</dbReference>
<evidence type="ECO:0000256" key="2">
    <source>
        <dbReference type="ARBA" id="ARBA00022475"/>
    </source>
</evidence>
<evidence type="ECO:0000256" key="6">
    <source>
        <dbReference type="SAM" id="Phobius"/>
    </source>
</evidence>
<name>A0A1T5N2Y3_9BACT</name>
<evidence type="ECO:0000259" key="8">
    <source>
        <dbReference type="Pfam" id="PF12704"/>
    </source>
</evidence>
<organism evidence="9 10">
    <name type="scientific">Chitinophaga ginsengisegetis</name>
    <dbReference type="NCBI Taxonomy" id="393003"/>
    <lineage>
        <taxon>Bacteria</taxon>
        <taxon>Pseudomonadati</taxon>
        <taxon>Bacteroidota</taxon>
        <taxon>Chitinophagia</taxon>
        <taxon>Chitinophagales</taxon>
        <taxon>Chitinophagaceae</taxon>
        <taxon>Chitinophaga</taxon>
    </lineage>
</organism>
<dbReference type="AlphaFoldDB" id="A0A1T5N2Y3"/>
<proteinExistence type="predicted"/>
<keyword evidence="10" id="KW-1185">Reference proteome</keyword>
<feature type="transmembrane region" description="Helical" evidence="6">
    <location>
        <begin position="417"/>
        <end position="441"/>
    </location>
</feature>
<feature type="domain" description="MacB-like periplasmic core" evidence="8">
    <location>
        <begin position="21"/>
        <end position="240"/>
    </location>
</feature>
<evidence type="ECO:0000256" key="5">
    <source>
        <dbReference type="ARBA" id="ARBA00023136"/>
    </source>
</evidence>
<dbReference type="Pfam" id="PF12704">
    <property type="entry name" value="MacB_PCD"/>
    <property type="match status" value="2"/>
</dbReference>
<comment type="subcellular location">
    <subcellularLocation>
        <location evidence="1">Cell membrane</location>
        <topology evidence="1">Multi-pass membrane protein</topology>
    </subcellularLocation>
</comment>
<dbReference type="EMBL" id="FUZZ01000001">
    <property type="protein sequence ID" value="SKC94822.1"/>
    <property type="molecule type" value="Genomic_DNA"/>
</dbReference>
<reference evidence="9 10" key="1">
    <citation type="submission" date="2017-02" db="EMBL/GenBank/DDBJ databases">
        <authorList>
            <person name="Peterson S.W."/>
        </authorList>
    </citation>
    <scope>NUCLEOTIDE SEQUENCE [LARGE SCALE GENOMIC DNA]</scope>
    <source>
        <strain evidence="9 10">DSM 18108</strain>
    </source>
</reference>
<dbReference type="Proteomes" id="UP000190166">
    <property type="component" value="Unassembled WGS sequence"/>
</dbReference>
<dbReference type="GO" id="GO:0022857">
    <property type="term" value="F:transmembrane transporter activity"/>
    <property type="evidence" value="ECO:0007669"/>
    <property type="project" value="TreeGrafter"/>
</dbReference>
<gene>
    <name evidence="9" type="ORF">SAMN05660461_0119</name>
</gene>
<keyword evidence="5 6" id="KW-0472">Membrane</keyword>
<dbReference type="STRING" id="393003.SAMN05660461_0119"/>
<evidence type="ECO:0000256" key="1">
    <source>
        <dbReference type="ARBA" id="ARBA00004651"/>
    </source>
</evidence>
<keyword evidence="3 6" id="KW-0812">Transmembrane</keyword>
<dbReference type="InterPro" id="IPR050250">
    <property type="entry name" value="Macrolide_Exporter_MacB"/>
</dbReference>
<sequence length="792" mass="87539">MMLRNYIKITFRHLWKNKTYSFLNIFGLAIGLACAGVIFLWVEDEVTYDSSHVKKDRIYQVWENWNYDGNIRTFTSTPALLADAMKTEIPGITQTCRTSEQATNLLFTFGDKKMYAAGIYVDASLFNIFTFPFTEGNAAVPFPQLYSIVITEKTARKFFGDTKNVVGKTITVDNAQPYVVSGVIKDIPENSTLKFEWVAPFEIYFSQNPYLKNWGSNSVDTYAELAPHADLTAINHKLQNFIAAHSPGAINQAFLFSMNNWRLHDQFSDGKQSGGRIEYVRLFSLIAWIILFIACINFMNLATARSEKRAKEVGIRKVVGAGKGRLITQFISEALFMSLLAAGVAVLLLFLVLPGFNALVDKHLSVGLDRPVHLIWLLGITVICGVLAGSYPSLYLSSFNPVFVLKGIKSKTGSAAFIRKGLVIAQFSISITLIICTAIIYQQIQHVKKRNLGLNKDNLISMQLQGTMKQNFAAIKTALLATGMVENAALADHVPLYGGNNTSDIGWTGKSPTDNILISQRVVSPEFIQTAGMKIVAGSDFKPVTAANGMDVLITESLEQLMGKGSAVGKTINTPFSADSVIHSRVAGVVKNYVYGNMYGTPDPVVFYCMPDEANLMYVRMNTGADKEAALHKIGDVMKQLNPAYPFTYQFVDDQFNAMFTNETLMQQLSRLFATLAIVISCLGLFGLAAYTAERRTKEIGIRKVLGASVSGITRLLSADFLKLVGIAALIAFPVAWYTMDQWLQKFPYRISIHYWVFVLAGIAAMLIALLTISFQSIKAALMNPVSSLKAE</sequence>
<evidence type="ECO:0000256" key="4">
    <source>
        <dbReference type="ARBA" id="ARBA00022989"/>
    </source>
</evidence>
<dbReference type="PROSITE" id="PS51257">
    <property type="entry name" value="PROKAR_LIPOPROTEIN"/>
    <property type="match status" value="1"/>
</dbReference>
<evidence type="ECO:0000313" key="10">
    <source>
        <dbReference type="Proteomes" id="UP000190166"/>
    </source>
</evidence>
<feature type="transmembrane region" description="Helical" evidence="6">
    <location>
        <begin position="672"/>
        <end position="693"/>
    </location>
</feature>
<feature type="domain" description="ABC3 transporter permease C-terminal" evidence="7">
    <location>
        <begin position="285"/>
        <end position="401"/>
    </location>
</feature>
<feature type="transmembrane region" description="Helical" evidence="6">
    <location>
        <begin position="752"/>
        <end position="773"/>
    </location>
</feature>